<dbReference type="PANTHER" id="PTHR46017:SF1">
    <property type="entry name" value="ALPHA-MANNOSIDASE 2C1"/>
    <property type="match status" value="1"/>
</dbReference>
<dbReference type="SUPFAM" id="SSF88688">
    <property type="entry name" value="Families 57/38 glycoside transferase middle domain"/>
    <property type="match status" value="1"/>
</dbReference>
<sequence>MNRSDMMTRGIKLLVVAGLCLVFGMGVTRAQTAYFVDGYHGGVYGHYPRWQTRFMVEQLQKHPEWSVNLEIEPETWDSVKVYDPAAYSAFKDALQDPAIRERVEFVNPAYGQAYLFNITGESVIRQLSYGIKKTREHFPSVDFRTYSSEEPCFTSALPQILKSFGFRYASLKNPNTCWGGYTRAHGTGVVNWIGPDGTGIPTVPRYRCEQLLPGSTWQTMAWGNSQEYIAACFRDNIASPVGMCLQDAGWRGGPWLGVAKPTYQPSLYTTWRNYFAMVGTSTLNDSWRVSQEDMQVSLVWGSQVLQRLAQQVRVAENKIVMAEKIATLRALEGDTAYPNKVFDSAWRTLLLAQHHDCWIVPYNGKPGHTWADMTRDWTAFTVHTSDSIVGTSALKEVRAAGQYIRVFNTTASDRYELVSVPLASGVDVRSWGIHDEHGDWVDSQPIGNEHGKLSFLARVPAVGYATYQVNTRKPSAAKGKHVSVSKDKKYVVDTHFYRLVIDPARGGVITSLKAKTLKNKEFVDAKHERSFNELRGFFYEENAFLSSTDKPATVSVLEDGPLQTRLQIVGQIGAHPFRQVVTLYQHDPKIDFDLTIDWKGNPGIGKYSQARDFKAENPEKAFYDDRYKLLALFPTSFGKARIYKDAPFDVTESRLENTYFDRWDSIKNNVVLRWVDAEDASGGYGMTLLTDHTTSYVSGEGHSLALTLQYSGTALWGMNYKIEGPSQIQYALVPHAQKWDAAGVSETATRWNEPLVPVLLDKKPVSWSKSWLTLSKGWELTSLQMDGDDVFLRIFNASSKEASGSAVVHTIIREASQIELDGDVRKMLPVFVTGGKSTVALTVPQFGICTIKMKLSK</sequence>
<dbReference type="GO" id="GO:0009313">
    <property type="term" value="P:oligosaccharide catabolic process"/>
    <property type="evidence" value="ECO:0007669"/>
    <property type="project" value="TreeGrafter"/>
</dbReference>
<dbReference type="SUPFAM" id="SSF74650">
    <property type="entry name" value="Galactose mutarotase-like"/>
    <property type="match status" value="1"/>
</dbReference>
<gene>
    <name evidence="3" type="ORF">KK062_05400</name>
</gene>
<reference evidence="3 4" key="1">
    <citation type="submission" date="2021-05" db="EMBL/GenBank/DDBJ databases">
        <title>A Polyphasic approach of four new species of the genus Ohtaekwangia: Ohtaekwangia histidinii sp. nov., Ohtaekwangia cretensis sp. nov., Ohtaekwangia indiensis sp. nov., Ohtaekwangia reichenbachii sp. nov. from diverse environment.</title>
        <authorList>
            <person name="Octaviana S."/>
        </authorList>
    </citation>
    <scope>NUCLEOTIDE SEQUENCE [LARGE SCALE GENOMIC DNA]</scope>
    <source>
        <strain evidence="3 4">PWU5</strain>
    </source>
</reference>
<feature type="domain" description="Glycoside hydrolase family 38 N-terminal" evidence="1">
    <location>
        <begin position="75"/>
        <end position="202"/>
    </location>
</feature>
<feature type="domain" description="Glycosyl hydrolase family 38 C-terminal" evidence="2">
    <location>
        <begin position="545"/>
        <end position="708"/>
    </location>
</feature>
<dbReference type="Gene3D" id="2.70.98.30">
    <property type="entry name" value="Golgi alpha-mannosidase II, domain 4"/>
    <property type="match status" value="1"/>
</dbReference>
<dbReference type="InterPro" id="IPR027291">
    <property type="entry name" value="Glyco_hydro_38_N_sf"/>
</dbReference>
<dbReference type="InterPro" id="IPR011330">
    <property type="entry name" value="Glyco_hydro/deAcase_b/a-brl"/>
</dbReference>
<dbReference type="Pfam" id="PF01074">
    <property type="entry name" value="Glyco_hydro_38N"/>
    <property type="match status" value="1"/>
</dbReference>
<dbReference type="Gene3D" id="3.20.110.10">
    <property type="entry name" value="Glycoside hydrolase 38, N terminal domain"/>
    <property type="match status" value="1"/>
</dbReference>
<dbReference type="GO" id="GO:0030246">
    <property type="term" value="F:carbohydrate binding"/>
    <property type="evidence" value="ECO:0007669"/>
    <property type="project" value="InterPro"/>
</dbReference>
<dbReference type="Gene3D" id="2.60.40.1180">
    <property type="entry name" value="Golgi alpha-mannosidase II"/>
    <property type="match status" value="1"/>
</dbReference>
<organism evidence="3 4">
    <name type="scientific">Dawidia cretensis</name>
    <dbReference type="NCBI Taxonomy" id="2782350"/>
    <lineage>
        <taxon>Bacteria</taxon>
        <taxon>Pseudomonadati</taxon>
        <taxon>Bacteroidota</taxon>
        <taxon>Cytophagia</taxon>
        <taxon>Cytophagales</taxon>
        <taxon>Chryseotaleaceae</taxon>
        <taxon>Dawidia</taxon>
    </lineage>
</organism>
<dbReference type="InterPro" id="IPR011013">
    <property type="entry name" value="Gal_mutarotase_sf_dom"/>
</dbReference>
<dbReference type="InterPro" id="IPR011682">
    <property type="entry name" value="Glyco_hydro_38_C"/>
</dbReference>
<comment type="caution">
    <text evidence="3">The sequence shown here is derived from an EMBL/GenBank/DDBJ whole genome shotgun (WGS) entry which is preliminary data.</text>
</comment>
<name>A0AAP2DUW1_9BACT</name>
<evidence type="ECO:0000259" key="1">
    <source>
        <dbReference type="Pfam" id="PF01074"/>
    </source>
</evidence>
<evidence type="ECO:0000313" key="4">
    <source>
        <dbReference type="Proteomes" id="UP001319080"/>
    </source>
</evidence>
<dbReference type="InterPro" id="IPR000602">
    <property type="entry name" value="Glyco_hydro_38_N"/>
</dbReference>
<accession>A0AAP2DUW1</accession>
<dbReference type="GO" id="GO:0004559">
    <property type="term" value="F:alpha-mannosidase activity"/>
    <property type="evidence" value="ECO:0007669"/>
    <property type="project" value="InterPro"/>
</dbReference>
<dbReference type="Proteomes" id="UP001319080">
    <property type="component" value="Unassembled WGS sequence"/>
</dbReference>
<dbReference type="EMBL" id="JAHESE010000003">
    <property type="protein sequence ID" value="MBT1707646.1"/>
    <property type="molecule type" value="Genomic_DNA"/>
</dbReference>
<evidence type="ECO:0000313" key="3">
    <source>
        <dbReference type="EMBL" id="MBT1707646.1"/>
    </source>
</evidence>
<keyword evidence="4" id="KW-1185">Reference proteome</keyword>
<dbReference type="SUPFAM" id="SSF88713">
    <property type="entry name" value="Glycoside hydrolase/deacetylase"/>
    <property type="match status" value="1"/>
</dbReference>
<evidence type="ECO:0000259" key="2">
    <source>
        <dbReference type="Pfam" id="PF07748"/>
    </source>
</evidence>
<dbReference type="RefSeq" id="WP_254083236.1">
    <property type="nucleotide sequence ID" value="NZ_JAHESE010000003.1"/>
</dbReference>
<evidence type="ECO:0008006" key="5">
    <source>
        <dbReference type="Google" id="ProtNLM"/>
    </source>
</evidence>
<proteinExistence type="predicted"/>
<dbReference type="GO" id="GO:0006013">
    <property type="term" value="P:mannose metabolic process"/>
    <property type="evidence" value="ECO:0007669"/>
    <property type="project" value="InterPro"/>
</dbReference>
<protein>
    <recommendedName>
        <fullName evidence="5">Alpha-mannosidase</fullName>
    </recommendedName>
</protein>
<dbReference type="Pfam" id="PF07748">
    <property type="entry name" value="Glyco_hydro_38C"/>
    <property type="match status" value="1"/>
</dbReference>
<dbReference type="InterPro" id="IPR028995">
    <property type="entry name" value="Glyco_hydro_57/38_cen_sf"/>
</dbReference>
<dbReference type="PANTHER" id="PTHR46017">
    <property type="entry name" value="ALPHA-MANNOSIDASE 2C1"/>
    <property type="match status" value="1"/>
</dbReference>
<dbReference type="InterPro" id="IPR013780">
    <property type="entry name" value="Glyco_hydro_b"/>
</dbReference>
<dbReference type="AlphaFoldDB" id="A0AAP2DUW1"/>